<evidence type="ECO:0000256" key="11">
    <source>
        <dbReference type="ARBA" id="ARBA00023444"/>
    </source>
</evidence>
<keyword evidence="3 12" id="KW-0812">Transmembrane</keyword>
<dbReference type="PANTHER" id="PTHR35457">
    <property type="entry name" value="HEME A SYNTHASE"/>
    <property type="match status" value="1"/>
</dbReference>
<keyword evidence="4" id="KW-0479">Metal-binding</keyword>
<evidence type="ECO:0000256" key="9">
    <source>
        <dbReference type="ARBA" id="ARBA00023136"/>
    </source>
</evidence>
<evidence type="ECO:0000256" key="4">
    <source>
        <dbReference type="ARBA" id="ARBA00022723"/>
    </source>
</evidence>
<evidence type="ECO:0000256" key="12">
    <source>
        <dbReference type="SAM" id="Phobius"/>
    </source>
</evidence>
<dbReference type="InterPro" id="IPR050450">
    <property type="entry name" value="COX15/CtaA_HemeA_synthase"/>
</dbReference>
<keyword evidence="6" id="KW-0560">Oxidoreductase</keyword>
<accession>A0A6J6AXX4</accession>
<feature type="transmembrane region" description="Helical" evidence="12">
    <location>
        <begin position="126"/>
        <end position="149"/>
    </location>
</feature>
<feature type="transmembrane region" description="Helical" evidence="12">
    <location>
        <begin position="12"/>
        <end position="32"/>
    </location>
</feature>
<dbReference type="GO" id="GO:0046872">
    <property type="term" value="F:metal ion binding"/>
    <property type="evidence" value="ECO:0007669"/>
    <property type="project" value="UniProtKB-KW"/>
</dbReference>
<dbReference type="GO" id="GO:0016491">
    <property type="term" value="F:oxidoreductase activity"/>
    <property type="evidence" value="ECO:0007669"/>
    <property type="project" value="UniProtKB-KW"/>
</dbReference>
<keyword evidence="8" id="KW-0350">Heme biosynthesis</keyword>
<feature type="transmembrane region" description="Helical" evidence="12">
    <location>
        <begin position="68"/>
        <end position="87"/>
    </location>
</feature>
<evidence type="ECO:0000256" key="8">
    <source>
        <dbReference type="ARBA" id="ARBA00023133"/>
    </source>
</evidence>
<dbReference type="AlphaFoldDB" id="A0A6J6AXX4"/>
<protein>
    <submittedName>
        <fullName evidence="13">Unannotated protein</fullName>
    </submittedName>
</protein>
<evidence type="ECO:0000256" key="2">
    <source>
        <dbReference type="ARBA" id="ARBA00022475"/>
    </source>
</evidence>
<gene>
    <name evidence="13" type="ORF">UFOPK1353_00293</name>
</gene>
<organism evidence="13">
    <name type="scientific">freshwater metagenome</name>
    <dbReference type="NCBI Taxonomy" id="449393"/>
    <lineage>
        <taxon>unclassified sequences</taxon>
        <taxon>metagenomes</taxon>
        <taxon>ecological metagenomes</taxon>
    </lineage>
</organism>
<feature type="transmembrane region" description="Helical" evidence="12">
    <location>
        <begin position="170"/>
        <end position="192"/>
    </location>
</feature>
<dbReference type="Pfam" id="PF02628">
    <property type="entry name" value="COX15-CtaA"/>
    <property type="match status" value="2"/>
</dbReference>
<keyword evidence="10" id="KW-1015">Disulfide bond</keyword>
<comment type="pathway">
    <text evidence="11">Porphyrin-containing compound metabolism.</text>
</comment>
<evidence type="ECO:0000256" key="7">
    <source>
        <dbReference type="ARBA" id="ARBA00023004"/>
    </source>
</evidence>
<keyword evidence="7" id="KW-0408">Iron</keyword>
<feature type="transmembrane region" description="Helical" evidence="12">
    <location>
        <begin position="271"/>
        <end position="293"/>
    </location>
</feature>
<evidence type="ECO:0000256" key="3">
    <source>
        <dbReference type="ARBA" id="ARBA00022692"/>
    </source>
</evidence>
<evidence type="ECO:0000256" key="5">
    <source>
        <dbReference type="ARBA" id="ARBA00022989"/>
    </source>
</evidence>
<proteinExistence type="predicted"/>
<dbReference type="PANTHER" id="PTHR35457:SF1">
    <property type="entry name" value="HEME A SYNTHASE"/>
    <property type="match status" value="1"/>
</dbReference>
<evidence type="ECO:0000256" key="6">
    <source>
        <dbReference type="ARBA" id="ARBA00023002"/>
    </source>
</evidence>
<comment type="subcellular location">
    <subcellularLocation>
        <location evidence="1">Membrane</location>
        <topology evidence="1">Multi-pass membrane protein</topology>
    </subcellularLocation>
</comment>
<evidence type="ECO:0000313" key="13">
    <source>
        <dbReference type="EMBL" id="CAB4531266.1"/>
    </source>
</evidence>
<dbReference type="GO" id="GO:0016020">
    <property type="term" value="C:membrane"/>
    <property type="evidence" value="ECO:0007669"/>
    <property type="project" value="UniProtKB-SubCell"/>
</dbReference>
<feature type="transmembrane region" description="Helical" evidence="12">
    <location>
        <begin position="212"/>
        <end position="231"/>
    </location>
</feature>
<keyword evidence="2" id="KW-1003">Cell membrane</keyword>
<reference evidence="13" key="1">
    <citation type="submission" date="2020-05" db="EMBL/GenBank/DDBJ databases">
        <authorList>
            <person name="Chiriac C."/>
            <person name="Salcher M."/>
            <person name="Ghai R."/>
            <person name="Kavagutti S V."/>
        </authorList>
    </citation>
    <scope>NUCLEOTIDE SEQUENCE</scope>
</reference>
<sequence length="301" mass="32613">MRKLSITPKGFLRVAQTAFASLYLIIITGSLVRLTGSGLGCADWPRCSESKFVDVSNSHAAIEQINRLFTGVVAASVILAVLLSVKLRPKRRDLVAMSIGLVIGVLVQVLLGGLVVLTGLNPFSNIAHFLVSMVLMSNAYMLLQHARIFRTEETVLPRREPEISNSKTLLLVRIVLFLTGSAVVTGTVVTGSGPHAGDENAIRIGLAINTAAKIHSITVIICLITALVLFLMSRRDQVSWRILAHPLERFLAIGFLQGLIGYVQYFSGLPVLLVAVHVALSVAVWLGALDLYWNSKLPKIS</sequence>
<name>A0A6J6AXX4_9ZZZZ</name>
<dbReference type="InterPro" id="IPR003780">
    <property type="entry name" value="COX15/CtaA_fam"/>
</dbReference>
<keyword evidence="9 12" id="KW-0472">Membrane</keyword>
<feature type="transmembrane region" description="Helical" evidence="12">
    <location>
        <begin position="94"/>
        <end position="120"/>
    </location>
</feature>
<evidence type="ECO:0000256" key="1">
    <source>
        <dbReference type="ARBA" id="ARBA00004141"/>
    </source>
</evidence>
<evidence type="ECO:0000256" key="10">
    <source>
        <dbReference type="ARBA" id="ARBA00023157"/>
    </source>
</evidence>
<keyword evidence="5 12" id="KW-1133">Transmembrane helix</keyword>
<dbReference type="GO" id="GO:0006784">
    <property type="term" value="P:heme A biosynthetic process"/>
    <property type="evidence" value="ECO:0007669"/>
    <property type="project" value="InterPro"/>
</dbReference>
<dbReference type="EMBL" id="CAEZSE010000029">
    <property type="protein sequence ID" value="CAB4531266.1"/>
    <property type="molecule type" value="Genomic_DNA"/>
</dbReference>